<dbReference type="InterPro" id="IPR000551">
    <property type="entry name" value="MerR-type_HTH_dom"/>
</dbReference>
<feature type="domain" description="HTH merR-type" evidence="4">
    <location>
        <begin position="3"/>
        <end position="72"/>
    </location>
</feature>
<dbReference type="SMART" id="SM00422">
    <property type="entry name" value="HTH_MERR"/>
    <property type="match status" value="1"/>
</dbReference>
<evidence type="ECO:0000313" key="6">
    <source>
        <dbReference type="Proteomes" id="UP000250642"/>
    </source>
</evidence>
<protein>
    <submittedName>
        <fullName evidence="5">Transcriptional regulator</fullName>
    </submittedName>
</protein>
<dbReference type="InterPro" id="IPR009061">
    <property type="entry name" value="DNA-bd_dom_put_sf"/>
</dbReference>
<dbReference type="PANTHER" id="PTHR30204">
    <property type="entry name" value="REDOX-CYCLING DRUG-SENSING TRANSCRIPTIONAL ACTIVATOR SOXR"/>
    <property type="match status" value="1"/>
</dbReference>
<dbReference type="Pfam" id="PF13411">
    <property type="entry name" value="MerR_1"/>
    <property type="match status" value="1"/>
</dbReference>
<dbReference type="PANTHER" id="PTHR30204:SF94">
    <property type="entry name" value="HEAVY METAL-DEPENDENT TRANSCRIPTIONAL REGULATOR HI_0293-RELATED"/>
    <property type="match status" value="1"/>
</dbReference>
<name>A0A329QJA8_9BACL</name>
<dbReference type="PROSITE" id="PS00552">
    <property type="entry name" value="HTH_MERR_1"/>
    <property type="match status" value="1"/>
</dbReference>
<evidence type="ECO:0000256" key="3">
    <source>
        <dbReference type="ARBA" id="ARBA00023163"/>
    </source>
</evidence>
<organism evidence="5 6">
    <name type="scientific">Paenibacillus taichungensis</name>
    <dbReference type="NCBI Taxonomy" id="484184"/>
    <lineage>
        <taxon>Bacteria</taxon>
        <taxon>Bacillati</taxon>
        <taxon>Bacillota</taxon>
        <taxon>Bacilli</taxon>
        <taxon>Bacillales</taxon>
        <taxon>Paenibacillaceae</taxon>
        <taxon>Paenibacillus</taxon>
    </lineage>
</organism>
<comment type="caution">
    <text evidence="5">The sequence shown here is derived from an EMBL/GenBank/DDBJ whole genome shotgun (WGS) entry which is preliminary data.</text>
</comment>
<evidence type="ECO:0000313" key="5">
    <source>
        <dbReference type="EMBL" id="RAW11779.1"/>
    </source>
</evidence>
<accession>A0A329QJA8</accession>
<keyword evidence="3" id="KW-0804">Transcription</keyword>
<dbReference type="AlphaFoldDB" id="A0A329QJA8"/>
<keyword evidence="1" id="KW-0805">Transcription regulation</keyword>
<gene>
    <name evidence="5" type="ORF">DC345_24685</name>
</gene>
<dbReference type="RefSeq" id="WP_113055445.1">
    <property type="nucleotide sequence ID" value="NZ_CP175536.1"/>
</dbReference>
<dbReference type="Gene3D" id="1.10.1660.10">
    <property type="match status" value="1"/>
</dbReference>
<reference evidence="5 6" key="1">
    <citation type="submission" date="2018-04" db="EMBL/GenBank/DDBJ databases">
        <title>Paenibacillus taichungensis Genome sequencing and assembly.</title>
        <authorList>
            <person name="Xu J."/>
            <person name="Rensing C."/>
            <person name="Mazhar H.S."/>
        </authorList>
    </citation>
    <scope>NUCLEOTIDE SEQUENCE [LARGE SCALE GENOMIC DNA]</scope>
    <source>
        <strain evidence="5 6">NC1</strain>
    </source>
</reference>
<dbReference type="PRINTS" id="PR00040">
    <property type="entry name" value="HTHMERR"/>
</dbReference>
<dbReference type="PROSITE" id="PS50937">
    <property type="entry name" value="HTH_MERR_2"/>
    <property type="match status" value="1"/>
</dbReference>
<evidence type="ECO:0000256" key="2">
    <source>
        <dbReference type="ARBA" id="ARBA00023125"/>
    </source>
</evidence>
<dbReference type="InterPro" id="IPR047057">
    <property type="entry name" value="MerR_fam"/>
</dbReference>
<evidence type="ECO:0000259" key="4">
    <source>
        <dbReference type="PROSITE" id="PS50937"/>
    </source>
</evidence>
<keyword evidence="2" id="KW-0238">DNA-binding</keyword>
<evidence type="ECO:0000256" key="1">
    <source>
        <dbReference type="ARBA" id="ARBA00023015"/>
    </source>
</evidence>
<dbReference type="GO" id="GO:0003700">
    <property type="term" value="F:DNA-binding transcription factor activity"/>
    <property type="evidence" value="ECO:0007669"/>
    <property type="project" value="InterPro"/>
</dbReference>
<dbReference type="GO" id="GO:0003677">
    <property type="term" value="F:DNA binding"/>
    <property type="evidence" value="ECO:0007669"/>
    <property type="project" value="UniProtKB-KW"/>
</dbReference>
<sequence>MKTMTRGELAKRTGVSMATLRYYEDSGILPAPRRSSNGYRVYTEDYLVKVKFIKDAQSLGYSLKEIQDTLQLLSQEDMESDALKTLVRDRIEEIQLHIDNLQQMQTLLAGLLLTPEHDIHNYIESFRINKEEGKS</sequence>
<dbReference type="Proteomes" id="UP000250642">
    <property type="component" value="Unassembled WGS sequence"/>
</dbReference>
<dbReference type="EMBL" id="QEVW01000017">
    <property type="protein sequence ID" value="RAW11779.1"/>
    <property type="molecule type" value="Genomic_DNA"/>
</dbReference>
<proteinExistence type="predicted"/>
<dbReference type="SUPFAM" id="SSF46955">
    <property type="entry name" value="Putative DNA-binding domain"/>
    <property type="match status" value="1"/>
</dbReference>